<dbReference type="PANTHER" id="PTHR15454:SF73">
    <property type="entry name" value="DYNEIN AXONEMAL LIGHT CHAIN 1"/>
    <property type="match status" value="1"/>
</dbReference>
<proteinExistence type="inferred from homology"/>
<evidence type="ECO:0000313" key="12">
    <source>
        <dbReference type="EMBL" id="GIQ88875.1"/>
    </source>
</evidence>
<dbReference type="Proteomes" id="UP000265618">
    <property type="component" value="Unassembled WGS sequence"/>
</dbReference>
<dbReference type="InterPro" id="IPR025875">
    <property type="entry name" value="Leu-rich_rpt_4"/>
</dbReference>
<protein>
    <recommendedName>
        <fullName evidence="11">Dynein axonemal light chain 1</fullName>
    </recommendedName>
</protein>
<organism evidence="12 13">
    <name type="scientific">Kipferlia bialata</name>
    <dbReference type="NCBI Taxonomy" id="797122"/>
    <lineage>
        <taxon>Eukaryota</taxon>
        <taxon>Metamonada</taxon>
        <taxon>Carpediemonas-like organisms</taxon>
        <taxon>Kipferlia</taxon>
    </lineage>
</organism>
<evidence type="ECO:0000313" key="13">
    <source>
        <dbReference type="Proteomes" id="UP000265618"/>
    </source>
</evidence>
<dbReference type="FunFam" id="3.80.10.10:FF:000049">
    <property type="entry name" value="Dynein light chain 1"/>
    <property type="match status" value="1"/>
</dbReference>
<evidence type="ECO:0000256" key="10">
    <source>
        <dbReference type="ARBA" id="ARBA00049659"/>
    </source>
</evidence>
<feature type="non-terminal residue" evidence="12">
    <location>
        <position position="1"/>
    </location>
</feature>
<dbReference type="SUPFAM" id="SSF52058">
    <property type="entry name" value="L domain-like"/>
    <property type="match status" value="1"/>
</dbReference>
<keyword evidence="6" id="KW-0243">Dynein</keyword>
<dbReference type="InterPro" id="IPR032675">
    <property type="entry name" value="LRR_dom_sf"/>
</dbReference>
<keyword evidence="7" id="KW-0505">Motor protein</keyword>
<dbReference type="InterPro" id="IPR001611">
    <property type="entry name" value="Leu-rich_rpt"/>
</dbReference>
<sequence length="159" mass="17859">LHFQCPCIERMDQSLSTLTNCRHLSLSSNNIARIAGLTSLPNLEILSLGRNLLKRIEGLEQVAGTLKELWISYNSIEKFSGLMSCKKLTVLYASNNAVSSWAEIERLTDLPDLQELQLTGCPIELQHTADGTWRKEVVKRLPKLKKLDGLPITDEDRGQ</sequence>
<name>A0A9K3GNL0_9EUKA</name>
<reference evidence="12 13" key="1">
    <citation type="journal article" date="2018" name="PLoS ONE">
        <title>The draft genome of Kipferlia bialata reveals reductive genome evolution in fornicate parasites.</title>
        <authorList>
            <person name="Tanifuji G."/>
            <person name="Takabayashi S."/>
            <person name="Kume K."/>
            <person name="Takagi M."/>
            <person name="Nakayama T."/>
            <person name="Kamikawa R."/>
            <person name="Inagaki Y."/>
            <person name="Hashimoto T."/>
        </authorList>
    </citation>
    <scope>NUCLEOTIDE SEQUENCE [LARGE SCALE GENOMIC DNA]</scope>
    <source>
        <strain evidence="12">NY0173</strain>
    </source>
</reference>
<evidence type="ECO:0000256" key="5">
    <source>
        <dbReference type="ARBA" id="ARBA00022737"/>
    </source>
</evidence>
<accession>A0A9K3GNL0</accession>
<evidence type="ECO:0000256" key="8">
    <source>
        <dbReference type="ARBA" id="ARBA00023212"/>
    </source>
</evidence>
<dbReference type="AlphaFoldDB" id="A0A9K3GNL0"/>
<dbReference type="EMBL" id="BDIP01004475">
    <property type="protein sequence ID" value="GIQ88875.1"/>
    <property type="molecule type" value="Genomic_DNA"/>
</dbReference>
<evidence type="ECO:0000256" key="1">
    <source>
        <dbReference type="ARBA" id="ARBA00004430"/>
    </source>
</evidence>
<dbReference type="GO" id="GO:0005874">
    <property type="term" value="C:microtubule"/>
    <property type="evidence" value="ECO:0007669"/>
    <property type="project" value="UniProtKB-KW"/>
</dbReference>
<keyword evidence="9" id="KW-0966">Cell projection</keyword>
<gene>
    <name evidence="12" type="ORF">KIPB_011223</name>
</gene>
<keyword evidence="13" id="KW-1185">Reference proteome</keyword>
<dbReference type="SMART" id="SM00365">
    <property type="entry name" value="LRR_SD22"/>
    <property type="match status" value="4"/>
</dbReference>
<keyword evidence="5" id="KW-0677">Repeat</keyword>
<evidence type="ECO:0000256" key="3">
    <source>
        <dbReference type="ARBA" id="ARBA00022614"/>
    </source>
</evidence>
<keyword evidence="4" id="KW-0493">Microtubule</keyword>
<evidence type="ECO:0000256" key="6">
    <source>
        <dbReference type="ARBA" id="ARBA00023017"/>
    </source>
</evidence>
<evidence type="ECO:0000256" key="7">
    <source>
        <dbReference type="ARBA" id="ARBA00023175"/>
    </source>
</evidence>
<keyword evidence="8" id="KW-0206">Cytoskeleton</keyword>
<evidence type="ECO:0000256" key="11">
    <source>
        <dbReference type="ARBA" id="ARBA00049760"/>
    </source>
</evidence>
<dbReference type="GO" id="GO:0030286">
    <property type="term" value="C:dynein complex"/>
    <property type="evidence" value="ECO:0007669"/>
    <property type="project" value="UniProtKB-KW"/>
</dbReference>
<evidence type="ECO:0000256" key="4">
    <source>
        <dbReference type="ARBA" id="ARBA00022701"/>
    </source>
</evidence>
<evidence type="ECO:0000256" key="2">
    <source>
        <dbReference type="ARBA" id="ARBA00022490"/>
    </source>
</evidence>
<dbReference type="PANTHER" id="PTHR15454">
    <property type="entry name" value="NISCHARIN RELATED"/>
    <property type="match status" value="1"/>
</dbReference>
<evidence type="ECO:0000256" key="9">
    <source>
        <dbReference type="ARBA" id="ARBA00023273"/>
    </source>
</evidence>
<comment type="similarity">
    <text evidence="10">Belongs to the dynein light chain LC1-type family.</text>
</comment>
<keyword evidence="2" id="KW-0963">Cytoplasm</keyword>
<dbReference type="Pfam" id="PF12799">
    <property type="entry name" value="LRR_4"/>
    <property type="match status" value="1"/>
</dbReference>
<dbReference type="PROSITE" id="PS51450">
    <property type="entry name" value="LRR"/>
    <property type="match status" value="4"/>
</dbReference>
<comment type="subcellular location">
    <subcellularLocation>
        <location evidence="1">Cytoplasm</location>
        <location evidence="1">Cytoskeleton</location>
        <location evidence="1">Cilium axoneme</location>
    </subcellularLocation>
</comment>
<keyword evidence="3" id="KW-0433">Leucine-rich repeat</keyword>
<dbReference type="OrthoDB" id="266138at2759"/>
<dbReference type="Gene3D" id="3.80.10.10">
    <property type="entry name" value="Ribonuclease Inhibitor"/>
    <property type="match status" value="1"/>
</dbReference>
<comment type="caution">
    <text evidence="12">The sequence shown here is derived from an EMBL/GenBank/DDBJ whole genome shotgun (WGS) entry which is preliminary data.</text>
</comment>
<dbReference type="GO" id="GO:0005930">
    <property type="term" value="C:axoneme"/>
    <property type="evidence" value="ECO:0007669"/>
    <property type="project" value="UniProtKB-SubCell"/>
</dbReference>